<sequence>MGGRTFHEIDCRLQQIMEEYGSPFGGVSVIVVFGDFRQLPPVGDGFIFKKPHFRVTHANIVGKEGWLWQLFKLFELVEVMRQKEDVSFAKALNNLAEYRMSADDIRLLESRPITAMQATSLNKNVAPPQQQNSSSIIPRDAIRLFRTNAIVQNHNDAVLATFQDDVAVSVAVDLVEGTKTDKLKKQFLNKVRKLPIGQTFRLALTVPLHVNARYMITVNIDIVDGYVHGACSILKKIQRRVPTTAGNRRRGDGAAVRSQPPLISDTNEIDVVRGEDGETAGDDVFCVWLDFGGGASGVSSVGKLTCDKYLKKRRLIDVDSRRGLCSDDILQNPTWVPLFRCTRRL</sequence>
<keyword evidence="1" id="KW-0067">ATP-binding</keyword>
<keyword evidence="1" id="KW-0347">Helicase</keyword>
<feature type="domain" description="DNA helicase Pif1-like DEAD-box helicase" evidence="2">
    <location>
        <begin position="5"/>
        <end position="98"/>
    </location>
</feature>
<evidence type="ECO:0000259" key="2">
    <source>
        <dbReference type="Pfam" id="PF05970"/>
    </source>
</evidence>
<dbReference type="GO" id="GO:0016787">
    <property type="term" value="F:hydrolase activity"/>
    <property type="evidence" value="ECO:0007669"/>
    <property type="project" value="UniProtKB-KW"/>
</dbReference>
<gene>
    <name evidence="3" type="ORF">PSYICH_LOCUS1569</name>
</gene>
<name>A0A9P0CCA7_9CUCU</name>
<organism evidence="3 4">
    <name type="scientific">Psylliodes chrysocephalus</name>
    <dbReference type="NCBI Taxonomy" id="3402493"/>
    <lineage>
        <taxon>Eukaryota</taxon>
        <taxon>Metazoa</taxon>
        <taxon>Ecdysozoa</taxon>
        <taxon>Arthropoda</taxon>
        <taxon>Hexapoda</taxon>
        <taxon>Insecta</taxon>
        <taxon>Pterygota</taxon>
        <taxon>Neoptera</taxon>
        <taxon>Endopterygota</taxon>
        <taxon>Coleoptera</taxon>
        <taxon>Polyphaga</taxon>
        <taxon>Cucujiformia</taxon>
        <taxon>Chrysomeloidea</taxon>
        <taxon>Chrysomelidae</taxon>
        <taxon>Galerucinae</taxon>
        <taxon>Alticini</taxon>
        <taxon>Psylliodes</taxon>
    </lineage>
</organism>
<dbReference type="Gene3D" id="3.40.50.300">
    <property type="entry name" value="P-loop containing nucleotide triphosphate hydrolases"/>
    <property type="match status" value="1"/>
</dbReference>
<evidence type="ECO:0000313" key="3">
    <source>
        <dbReference type="EMBL" id="CAH1100917.1"/>
    </source>
</evidence>
<dbReference type="AlphaFoldDB" id="A0A9P0CCA7"/>
<dbReference type="GO" id="GO:0006310">
    <property type="term" value="P:DNA recombination"/>
    <property type="evidence" value="ECO:0007669"/>
    <property type="project" value="UniProtKB-KW"/>
</dbReference>
<comment type="similarity">
    <text evidence="1">Belongs to the helicase family.</text>
</comment>
<dbReference type="InterPro" id="IPR051055">
    <property type="entry name" value="PIF1_helicase"/>
</dbReference>
<keyword evidence="1" id="KW-0378">Hydrolase</keyword>
<dbReference type="EMBL" id="OV651822">
    <property type="protein sequence ID" value="CAH1100917.1"/>
    <property type="molecule type" value="Genomic_DNA"/>
</dbReference>
<proteinExistence type="inferred from homology"/>
<dbReference type="InterPro" id="IPR010285">
    <property type="entry name" value="DNA_helicase_pif1-like_DEAD"/>
</dbReference>
<dbReference type="GO" id="GO:0043139">
    <property type="term" value="F:5'-3' DNA helicase activity"/>
    <property type="evidence" value="ECO:0007669"/>
    <property type="project" value="UniProtKB-EC"/>
</dbReference>
<keyword evidence="1" id="KW-0233">DNA recombination</keyword>
<dbReference type="EC" id="5.6.2.3" evidence="1"/>
<accession>A0A9P0CCA7</accession>
<evidence type="ECO:0000313" key="4">
    <source>
        <dbReference type="Proteomes" id="UP001153636"/>
    </source>
</evidence>
<dbReference type="PANTHER" id="PTHR47642">
    <property type="entry name" value="ATP-DEPENDENT DNA HELICASE"/>
    <property type="match status" value="1"/>
</dbReference>
<dbReference type="SUPFAM" id="SSF52540">
    <property type="entry name" value="P-loop containing nucleoside triphosphate hydrolases"/>
    <property type="match status" value="1"/>
</dbReference>
<dbReference type="InterPro" id="IPR027417">
    <property type="entry name" value="P-loop_NTPase"/>
</dbReference>
<keyword evidence="1" id="KW-0227">DNA damage</keyword>
<dbReference type="GO" id="GO:0005524">
    <property type="term" value="F:ATP binding"/>
    <property type="evidence" value="ECO:0007669"/>
    <property type="project" value="UniProtKB-KW"/>
</dbReference>
<keyword evidence="1" id="KW-0547">Nucleotide-binding</keyword>
<keyword evidence="1" id="KW-0234">DNA repair</keyword>
<dbReference type="Pfam" id="PF05970">
    <property type="entry name" value="PIF1"/>
    <property type="match status" value="1"/>
</dbReference>
<dbReference type="Proteomes" id="UP001153636">
    <property type="component" value="Chromosome 10"/>
</dbReference>
<evidence type="ECO:0000256" key="1">
    <source>
        <dbReference type="RuleBase" id="RU363044"/>
    </source>
</evidence>
<comment type="catalytic activity">
    <reaction evidence="1">
        <text>ATP + H2O = ADP + phosphate + H(+)</text>
        <dbReference type="Rhea" id="RHEA:13065"/>
        <dbReference type="ChEBI" id="CHEBI:15377"/>
        <dbReference type="ChEBI" id="CHEBI:15378"/>
        <dbReference type="ChEBI" id="CHEBI:30616"/>
        <dbReference type="ChEBI" id="CHEBI:43474"/>
        <dbReference type="ChEBI" id="CHEBI:456216"/>
        <dbReference type="EC" id="5.6.2.3"/>
    </reaction>
</comment>
<keyword evidence="4" id="KW-1185">Reference proteome</keyword>
<reference evidence="3" key="1">
    <citation type="submission" date="2022-01" db="EMBL/GenBank/DDBJ databases">
        <authorList>
            <person name="King R."/>
        </authorList>
    </citation>
    <scope>NUCLEOTIDE SEQUENCE</scope>
</reference>
<dbReference type="GO" id="GO:0000723">
    <property type="term" value="P:telomere maintenance"/>
    <property type="evidence" value="ECO:0007669"/>
    <property type="project" value="InterPro"/>
</dbReference>
<protein>
    <recommendedName>
        <fullName evidence="1">ATP-dependent DNA helicase</fullName>
        <ecNumber evidence="1">5.6.2.3</ecNumber>
    </recommendedName>
</protein>
<dbReference type="OrthoDB" id="6141723at2759"/>
<comment type="cofactor">
    <cofactor evidence="1">
        <name>Mg(2+)</name>
        <dbReference type="ChEBI" id="CHEBI:18420"/>
    </cofactor>
</comment>
<dbReference type="GO" id="GO:0006281">
    <property type="term" value="P:DNA repair"/>
    <property type="evidence" value="ECO:0007669"/>
    <property type="project" value="UniProtKB-KW"/>
</dbReference>